<dbReference type="OrthoDB" id="1750799at2759"/>
<protein>
    <submittedName>
        <fullName evidence="2">Uncharacterized protein</fullName>
    </submittedName>
</protein>
<dbReference type="AlphaFoldDB" id="A0A8J5YW09"/>
<reference evidence="2 3" key="1">
    <citation type="journal article" date="2021" name="bioRxiv">
        <title>The Gossypium anomalum genome as a resource for cotton improvement and evolutionary analysis of hybrid incompatibility.</title>
        <authorList>
            <person name="Grover C.E."/>
            <person name="Yuan D."/>
            <person name="Arick M.A."/>
            <person name="Miller E.R."/>
            <person name="Hu G."/>
            <person name="Peterson D.G."/>
            <person name="Wendel J.F."/>
            <person name="Udall J.A."/>
        </authorList>
    </citation>
    <scope>NUCLEOTIDE SEQUENCE [LARGE SCALE GENOMIC DNA]</scope>
    <source>
        <strain evidence="2">JFW-Udall</strain>
        <tissue evidence="2">Leaf</tissue>
    </source>
</reference>
<gene>
    <name evidence="2" type="ORF">CXB51_013615</name>
</gene>
<dbReference type="EMBL" id="JAHUZN010000006">
    <property type="protein sequence ID" value="KAG8490468.1"/>
    <property type="molecule type" value="Genomic_DNA"/>
</dbReference>
<feature type="compositionally biased region" description="Basic and acidic residues" evidence="1">
    <location>
        <begin position="100"/>
        <end position="114"/>
    </location>
</feature>
<evidence type="ECO:0000313" key="2">
    <source>
        <dbReference type="EMBL" id="KAG8490468.1"/>
    </source>
</evidence>
<proteinExistence type="predicted"/>
<evidence type="ECO:0000313" key="3">
    <source>
        <dbReference type="Proteomes" id="UP000701853"/>
    </source>
</evidence>
<evidence type="ECO:0000256" key="1">
    <source>
        <dbReference type="SAM" id="MobiDB-lite"/>
    </source>
</evidence>
<organism evidence="2 3">
    <name type="scientific">Gossypium anomalum</name>
    <dbReference type="NCBI Taxonomy" id="47600"/>
    <lineage>
        <taxon>Eukaryota</taxon>
        <taxon>Viridiplantae</taxon>
        <taxon>Streptophyta</taxon>
        <taxon>Embryophyta</taxon>
        <taxon>Tracheophyta</taxon>
        <taxon>Spermatophyta</taxon>
        <taxon>Magnoliopsida</taxon>
        <taxon>eudicotyledons</taxon>
        <taxon>Gunneridae</taxon>
        <taxon>Pentapetalae</taxon>
        <taxon>rosids</taxon>
        <taxon>malvids</taxon>
        <taxon>Malvales</taxon>
        <taxon>Malvaceae</taxon>
        <taxon>Malvoideae</taxon>
        <taxon>Gossypium</taxon>
    </lineage>
</organism>
<sequence length="169" mass="18555">MNTSNDAKAKHVMFVVEDFKPLGAESGGETRYDVDFPEAAYVTVTDDDMTAFEEVFISLRVIETANHRPDGFDRGVDGLNHSGATLVRTQGVEVVRRDHVGNGDAGRKREKGRESGVNGGGGGAVELQRGRHLMGGSLRGRKMRAWDEDHGLRRTLQVDRQVEASLDFV</sequence>
<feature type="region of interest" description="Disordered" evidence="1">
    <location>
        <begin position="100"/>
        <end position="127"/>
    </location>
</feature>
<dbReference type="Proteomes" id="UP000701853">
    <property type="component" value="Chromosome 6"/>
</dbReference>
<name>A0A8J5YW09_9ROSI</name>
<comment type="caution">
    <text evidence="2">The sequence shown here is derived from an EMBL/GenBank/DDBJ whole genome shotgun (WGS) entry which is preliminary data.</text>
</comment>
<keyword evidence="3" id="KW-1185">Reference proteome</keyword>
<accession>A0A8J5YW09</accession>